<dbReference type="InterPro" id="IPR024371">
    <property type="entry name" value="AcetylCoA_trans_1-like"/>
</dbReference>
<proteinExistence type="predicted"/>
<organism evidence="6">
    <name type="scientific">Melanaphis sacchari</name>
    <dbReference type="NCBI Taxonomy" id="742174"/>
    <lineage>
        <taxon>Eukaryota</taxon>
        <taxon>Metazoa</taxon>
        <taxon>Ecdysozoa</taxon>
        <taxon>Arthropoda</taxon>
        <taxon>Hexapoda</taxon>
        <taxon>Insecta</taxon>
        <taxon>Pterygota</taxon>
        <taxon>Neoptera</taxon>
        <taxon>Paraneoptera</taxon>
        <taxon>Hemiptera</taxon>
        <taxon>Sternorrhyncha</taxon>
        <taxon>Aphidomorpha</taxon>
        <taxon>Aphidoidea</taxon>
        <taxon>Aphididae</taxon>
        <taxon>Aphidini</taxon>
        <taxon>Melanaphis</taxon>
    </lineage>
</organism>
<dbReference type="InterPro" id="IPR036259">
    <property type="entry name" value="MFS_trans_sf"/>
</dbReference>
<feature type="transmembrane region" description="Helical" evidence="5">
    <location>
        <begin position="410"/>
        <end position="436"/>
    </location>
</feature>
<keyword evidence="4 5" id="KW-0472">Membrane</keyword>
<evidence type="ECO:0000256" key="4">
    <source>
        <dbReference type="ARBA" id="ARBA00023136"/>
    </source>
</evidence>
<feature type="transmembrane region" description="Helical" evidence="5">
    <location>
        <begin position="103"/>
        <end position="119"/>
    </location>
</feature>
<feature type="transmembrane region" description="Helical" evidence="5">
    <location>
        <begin position="305"/>
        <end position="322"/>
    </location>
</feature>
<dbReference type="PANTHER" id="PTHR12778">
    <property type="entry name" value="SOLUTE CARRIER FAMILY 33 ACETYL-COA TRANSPORTER -RELATED"/>
    <property type="match status" value="1"/>
</dbReference>
<dbReference type="AlphaFoldDB" id="A0A2H8TE45"/>
<dbReference type="Pfam" id="PF13000">
    <property type="entry name" value="Acatn"/>
    <property type="match status" value="2"/>
</dbReference>
<reference evidence="6" key="1">
    <citation type="submission" date="2017-10" db="EMBL/GenBank/DDBJ databases">
        <title>Transcriptome Assembly of Sugarcane Aphid Adults.</title>
        <authorList>
            <person name="Scully E.D."/>
            <person name="Palmer N.A."/>
            <person name="Geib S.M."/>
            <person name="Sarath G."/>
            <person name="Sattler S.E."/>
        </authorList>
    </citation>
    <scope>NUCLEOTIDE SEQUENCE</scope>
    <source>
        <tissue evidence="6">Whole body</tissue>
    </source>
</reference>
<feature type="transmembrane region" description="Helical" evidence="5">
    <location>
        <begin position="218"/>
        <end position="236"/>
    </location>
</feature>
<protein>
    <submittedName>
        <fullName evidence="6">Acetyl-coenzyme A transporter 1</fullName>
    </submittedName>
</protein>
<dbReference type="GO" id="GO:0008521">
    <property type="term" value="F:acetyl-CoA transmembrane transporter activity"/>
    <property type="evidence" value="ECO:0007669"/>
    <property type="project" value="InterPro"/>
</dbReference>
<feature type="transmembrane region" description="Helical" evidence="5">
    <location>
        <begin position="168"/>
        <end position="189"/>
    </location>
</feature>
<dbReference type="GO" id="GO:0035348">
    <property type="term" value="P:acetyl-CoA transmembrane transport"/>
    <property type="evidence" value="ECO:0007669"/>
    <property type="project" value="InterPro"/>
</dbReference>
<accession>A0A2H8TE45</accession>
<evidence type="ECO:0000256" key="1">
    <source>
        <dbReference type="ARBA" id="ARBA00004141"/>
    </source>
</evidence>
<sequence length="527" mass="59675">MTTSKKHGNKLQKYVVTNVSISDQPNLKGDWLNIFILLLLYTIQGLQLGLTSAIPIFLQSNKNVSYQDQAVFSLVTWPYTLKLLWAPLVDAFYIKKIGRRKSWLIPVQFIMGSFFLYIADDIKNLLPETGKPNIEKLVFVFFIATFLVSTQDIIVDGWALTMLKKNNVGYASMCNTTGLAIGSMIGSVWSTLLTSKDFCNKYLRTTPDTGGIVTMEQLLYVWGIMFISITTLIAIFKKEKDCSLEDDHIKLNTFQNYRLLWDICKLPSIQIFAIALLTVRVGFAATDSVSPLKLIDAGVSKDDMMIINTSMFLVKIILPLIIARYTSGPKPMSLYLKATLIKLIWNLAFVMLIYYTPKLIKTDGVINIPSYYYVILVIILLIQEILNYTMFVALLAFYSRISDPRFGGTYMTLLNTLSNLGFAWSTFVVLGIVNLLTFKECSFDSKNDCSTLDLQNKCTTDGGDCIVTVNGYYIEMVLCTIFGILWYSIFKNILKNLQTKCPSKWLVNYVKQPITKNSKNVFTITVT</sequence>
<dbReference type="Gene3D" id="1.20.1250.20">
    <property type="entry name" value="MFS general substrate transporter like domains"/>
    <property type="match status" value="1"/>
</dbReference>
<evidence type="ECO:0000256" key="5">
    <source>
        <dbReference type="SAM" id="Phobius"/>
    </source>
</evidence>
<feature type="transmembrane region" description="Helical" evidence="5">
    <location>
        <begin position="266"/>
        <end position="285"/>
    </location>
</feature>
<feature type="transmembrane region" description="Helical" evidence="5">
    <location>
        <begin position="334"/>
        <end position="356"/>
    </location>
</feature>
<feature type="transmembrane region" description="Helical" evidence="5">
    <location>
        <begin position="34"/>
        <end position="58"/>
    </location>
</feature>
<gene>
    <name evidence="6" type="primary">SLC33A1_30</name>
</gene>
<dbReference type="EMBL" id="GFXV01000556">
    <property type="protein sequence ID" value="MBW12361.1"/>
    <property type="molecule type" value="Transcribed_RNA"/>
</dbReference>
<dbReference type="InterPro" id="IPR004752">
    <property type="entry name" value="AmpG_permease/AT-1"/>
</dbReference>
<name>A0A2H8TE45_9HEMI</name>
<keyword evidence="2 5" id="KW-0812">Transmembrane</keyword>
<dbReference type="GO" id="GO:0016020">
    <property type="term" value="C:membrane"/>
    <property type="evidence" value="ECO:0007669"/>
    <property type="project" value="UniProtKB-SubCell"/>
</dbReference>
<evidence type="ECO:0000256" key="3">
    <source>
        <dbReference type="ARBA" id="ARBA00022989"/>
    </source>
</evidence>
<evidence type="ECO:0000313" key="6">
    <source>
        <dbReference type="EMBL" id="MBW12361.1"/>
    </source>
</evidence>
<feature type="transmembrane region" description="Helical" evidence="5">
    <location>
        <begin position="472"/>
        <end position="490"/>
    </location>
</feature>
<evidence type="ECO:0000256" key="2">
    <source>
        <dbReference type="ARBA" id="ARBA00022692"/>
    </source>
</evidence>
<feature type="transmembrane region" description="Helical" evidence="5">
    <location>
        <begin position="139"/>
        <end position="161"/>
    </location>
</feature>
<comment type="subcellular location">
    <subcellularLocation>
        <location evidence="1">Membrane</location>
        <topology evidence="1">Multi-pass membrane protein</topology>
    </subcellularLocation>
</comment>
<feature type="transmembrane region" description="Helical" evidence="5">
    <location>
        <begin position="70"/>
        <end position="91"/>
    </location>
</feature>
<keyword evidence="3 5" id="KW-1133">Transmembrane helix</keyword>
<dbReference type="SUPFAM" id="SSF103473">
    <property type="entry name" value="MFS general substrate transporter"/>
    <property type="match status" value="1"/>
</dbReference>
<dbReference type="PANTHER" id="PTHR12778:SF9">
    <property type="entry name" value="ACETYL-COENZYME A TRANSPORTER 1"/>
    <property type="match status" value="1"/>
</dbReference>
<feature type="transmembrane region" description="Helical" evidence="5">
    <location>
        <begin position="371"/>
        <end position="398"/>
    </location>
</feature>
<dbReference type="OrthoDB" id="6594567at2759"/>